<name>A0AAV0FVK4_9ASTE</name>
<evidence type="ECO:0000256" key="1">
    <source>
        <dbReference type="SAM" id="MobiDB-lite"/>
    </source>
</evidence>
<feature type="region of interest" description="Disordered" evidence="1">
    <location>
        <begin position="278"/>
        <end position="335"/>
    </location>
</feature>
<dbReference type="EMBL" id="CAMAPF010001018">
    <property type="protein sequence ID" value="CAH9139706.1"/>
    <property type="molecule type" value="Genomic_DNA"/>
</dbReference>
<feature type="region of interest" description="Disordered" evidence="1">
    <location>
        <begin position="146"/>
        <end position="208"/>
    </location>
</feature>
<gene>
    <name evidence="2" type="ORF">CEPIT_LOCUS37790</name>
</gene>
<feature type="region of interest" description="Disordered" evidence="1">
    <location>
        <begin position="65"/>
        <end position="90"/>
    </location>
</feature>
<feature type="compositionally biased region" description="Basic and acidic residues" evidence="1">
    <location>
        <begin position="286"/>
        <end position="313"/>
    </location>
</feature>
<sequence>MALDVGRVAADTEIDTELNVVPTDSPEPVERCYRRKLGATSTMQKQSIQPFSDAKNLCSHTLSMSDRKEKKNPLNRKHSKLGMPDLPNATLGNQVQSSEKHVNRKCLQQECLKFKEKHKDIGTWKEKGERPPWKLVGIASNRHVDNHKRGVFPSKNSPTVGPSSNQSTLLKEKRASSWKKAASSGVPKNGAASKKQFMPPPKDNNVLASKKPAIGAATSDSPNLSMEKPKKTSKPREYHYISCPIYDSLLANKSVDPQNPFGCFYYGCCLCAHIDYSGSSESNDSDSERDRERERNWERVKEWEREREGESTSKTESSGGASYEYLKEHGPGGLPDWYKYCRFW</sequence>
<protein>
    <submittedName>
        <fullName evidence="2">Uncharacterized protein</fullName>
    </submittedName>
</protein>
<dbReference type="Proteomes" id="UP001152523">
    <property type="component" value="Unassembled WGS sequence"/>
</dbReference>
<accession>A0AAV0FVK4</accession>
<evidence type="ECO:0000313" key="3">
    <source>
        <dbReference type="Proteomes" id="UP001152523"/>
    </source>
</evidence>
<proteinExistence type="predicted"/>
<feature type="region of interest" description="Disordered" evidence="1">
    <location>
        <begin position="214"/>
        <end position="233"/>
    </location>
</feature>
<feature type="compositionally biased region" description="Polar residues" evidence="1">
    <location>
        <begin position="154"/>
        <end position="169"/>
    </location>
</feature>
<dbReference type="AlphaFoldDB" id="A0AAV0FVK4"/>
<evidence type="ECO:0000313" key="2">
    <source>
        <dbReference type="EMBL" id="CAH9139706.1"/>
    </source>
</evidence>
<comment type="caution">
    <text evidence="2">The sequence shown here is derived from an EMBL/GenBank/DDBJ whole genome shotgun (WGS) entry which is preliminary data.</text>
</comment>
<reference evidence="2" key="1">
    <citation type="submission" date="2022-07" db="EMBL/GenBank/DDBJ databases">
        <authorList>
            <person name="Macas J."/>
            <person name="Novak P."/>
            <person name="Neumann P."/>
        </authorList>
    </citation>
    <scope>NUCLEOTIDE SEQUENCE</scope>
</reference>
<keyword evidence="3" id="KW-1185">Reference proteome</keyword>
<organism evidence="2 3">
    <name type="scientific">Cuscuta epithymum</name>
    <dbReference type="NCBI Taxonomy" id="186058"/>
    <lineage>
        <taxon>Eukaryota</taxon>
        <taxon>Viridiplantae</taxon>
        <taxon>Streptophyta</taxon>
        <taxon>Embryophyta</taxon>
        <taxon>Tracheophyta</taxon>
        <taxon>Spermatophyta</taxon>
        <taxon>Magnoliopsida</taxon>
        <taxon>eudicotyledons</taxon>
        <taxon>Gunneridae</taxon>
        <taxon>Pentapetalae</taxon>
        <taxon>asterids</taxon>
        <taxon>lamiids</taxon>
        <taxon>Solanales</taxon>
        <taxon>Convolvulaceae</taxon>
        <taxon>Cuscuteae</taxon>
        <taxon>Cuscuta</taxon>
        <taxon>Cuscuta subgen. Cuscuta</taxon>
    </lineage>
</organism>